<dbReference type="InterPro" id="IPR046522">
    <property type="entry name" value="DUF6699"/>
</dbReference>
<dbReference type="EMBL" id="BPQB01000144">
    <property type="protein sequence ID" value="GJF00287.1"/>
    <property type="molecule type" value="Genomic_DNA"/>
</dbReference>
<organism evidence="2 3">
    <name type="scientific">Phanerochaete sordida</name>
    <dbReference type="NCBI Taxonomy" id="48140"/>
    <lineage>
        <taxon>Eukaryota</taxon>
        <taxon>Fungi</taxon>
        <taxon>Dikarya</taxon>
        <taxon>Basidiomycota</taxon>
        <taxon>Agaricomycotina</taxon>
        <taxon>Agaricomycetes</taxon>
        <taxon>Polyporales</taxon>
        <taxon>Phanerochaetaceae</taxon>
        <taxon>Phanerochaete</taxon>
    </lineage>
</organism>
<reference evidence="2 3" key="1">
    <citation type="submission" date="2021-08" db="EMBL/GenBank/DDBJ databases">
        <title>Draft Genome Sequence of Phanerochaete sordida strain YK-624.</title>
        <authorList>
            <person name="Mori T."/>
            <person name="Dohra H."/>
            <person name="Suzuki T."/>
            <person name="Kawagishi H."/>
            <person name="Hirai H."/>
        </authorList>
    </citation>
    <scope>NUCLEOTIDE SEQUENCE [LARGE SCALE GENOMIC DNA]</scope>
    <source>
        <strain evidence="2 3">YK-624</strain>
    </source>
</reference>
<evidence type="ECO:0000313" key="2">
    <source>
        <dbReference type="EMBL" id="GJF00287.1"/>
    </source>
</evidence>
<gene>
    <name evidence="2" type="ORF">PsYK624_165710</name>
</gene>
<dbReference type="Proteomes" id="UP000703269">
    <property type="component" value="Unassembled WGS sequence"/>
</dbReference>
<evidence type="ECO:0000313" key="3">
    <source>
        <dbReference type="Proteomes" id="UP000703269"/>
    </source>
</evidence>
<evidence type="ECO:0000259" key="1">
    <source>
        <dbReference type="Pfam" id="PF20415"/>
    </source>
</evidence>
<sequence>MYAHVPLLRVPNELLLHIKDSIDHTDLLSHVCYYQLHPRTQACYASDDARGRFWETLLYENGLGFAFFGPRITARTDLRQAAIEHAKHAWECKHLACGQARLQLNKRQLDIARQALKPAEWSGATGSIFSADRDSFVPCICDNNIFDSINFNHAFPPEERDWERRSKLVGDCAFLQAGGDGWRTSDLVRHHPIALASFATFPPINRCRILHDFLPEDGDTYVEVENGQGVTVNDFLTALAAILNELVSTDAVGDLIRHSDYWDLLRPFPPTWTHEEATLAVHRAGHWFQVNLWEGVLFDGCDSDGMFCDLCFRKKPLPPDVFSHIKQYMYPKAE</sequence>
<proteinExistence type="predicted"/>
<name>A0A9P3LM79_9APHY</name>
<accession>A0A9P3LM79</accession>
<dbReference type="OrthoDB" id="2803395at2759"/>
<keyword evidence="3" id="KW-1185">Reference proteome</keyword>
<dbReference type="Pfam" id="PF20415">
    <property type="entry name" value="DUF6699"/>
    <property type="match status" value="1"/>
</dbReference>
<comment type="caution">
    <text evidence="2">The sequence shown here is derived from an EMBL/GenBank/DDBJ whole genome shotgun (WGS) entry which is preliminary data.</text>
</comment>
<dbReference type="AlphaFoldDB" id="A0A9P3LM79"/>
<feature type="domain" description="DUF6699" evidence="1">
    <location>
        <begin position="190"/>
        <end position="250"/>
    </location>
</feature>
<protein>
    <recommendedName>
        <fullName evidence="1">DUF6699 domain-containing protein</fullName>
    </recommendedName>
</protein>